<keyword evidence="9 12" id="KW-0496">Mitochondrion</keyword>
<dbReference type="Gene3D" id="1.10.287.810">
    <property type="entry name" value="Mitochondrial import inner membrane translocase subunit tim13 like domains"/>
    <property type="match status" value="1"/>
</dbReference>
<dbReference type="Pfam" id="PF02953">
    <property type="entry name" value="zf-Tim10_DDP"/>
    <property type="match status" value="1"/>
</dbReference>
<evidence type="ECO:0000256" key="7">
    <source>
        <dbReference type="ARBA" id="ARBA00022927"/>
    </source>
</evidence>
<dbReference type="GO" id="GO:0046872">
    <property type="term" value="F:metal ion binding"/>
    <property type="evidence" value="ECO:0007669"/>
    <property type="project" value="UniProtKB-KW"/>
</dbReference>
<evidence type="ECO:0000256" key="8">
    <source>
        <dbReference type="ARBA" id="ARBA00023010"/>
    </source>
</evidence>
<keyword evidence="15" id="KW-1185">Reference proteome</keyword>
<keyword evidence="5 12" id="KW-0999">Mitochondrion inner membrane</keyword>
<keyword evidence="10" id="KW-0472">Membrane</keyword>
<keyword evidence="3 12" id="KW-0813">Transport</keyword>
<dbReference type="GO" id="GO:0045039">
    <property type="term" value="P:protein insertion into mitochondrial inner membrane"/>
    <property type="evidence" value="ECO:0007669"/>
    <property type="project" value="UniProtKB-ARBA"/>
</dbReference>
<evidence type="ECO:0000256" key="2">
    <source>
        <dbReference type="ARBA" id="ARBA00006720"/>
    </source>
</evidence>
<reference evidence="15" key="1">
    <citation type="journal article" date="2016" name="Proc. Natl. Acad. Sci. U.S.A.">
        <title>Comparative genomics of biotechnologically important yeasts.</title>
        <authorList>
            <person name="Riley R."/>
            <person name="Haridas S."/>
            <person name="Wolfe K.H."/>
            <person name="Lopes M.R."/>
            <person name="Hittinger C.T."/>
            <person name="Goeker M."/>
            <person name="Salamov A.A."/>
            <person name="Wisecaver J.H."/>
            <person name="Long T.M."/>
            <person name="Calvey C.H."/>
            <person name="Aerts A.L."/>
            <person name="Barry K.W."/>
            <person name="Choi C."/>
            <person name="Clum A."/>
            <person name="Coughlan A.Y."/>
            <person name="Deshpande S."/>
            <person name="Douglass A.P."/>
            <person name="Hanson S.J."/>
            <person name="Klenk H.-P."/>
            <person name="LaButti K.M."/>
            <person name="Lapidus A."/>
            <person name="Lindquist E.A."/>
            <person name="Lipzen A.M."/>
            <person name="Meier-Kolthoff J.P."/>
            <person name="Ohm R.A."/>
            <person name="Otillar R.P."/>
            <person name="Pangilinan J.L."/>
            <person name="Peng Y."/>
            <person name="Rokas A."/>
            <person name="Rosa C.A."/>
            <person name="Scheuner C."/>
            <person name="Sibirny A.A."/>
            <person name="Slot J.C."/>
            <person name="Stielow J.B."/>
            <person name="Sun H."/>
            <person name="Kurtzman C.P."/>
            <person name="Blackwell M."/>
            <person name="Grigoriev I.V."/>
            <person name="Jeffries T.W."/>
        </authorList>
    </citation>
    <scope>NUCLEOTIDE SEQUENCE [LARGE SCALE GENOMIC DNA]</scope>
    <source>
        <strain evidence="15">NRRL Y-1626</strain>
    </source>
</reference>
<evidence type="ECO:0000256" key="12">
    <source>
        <dbReference type="RuleBase" id="RU367043"/>
    </source>
</evidence>
<dbReference type="PANTHER" id="PTHR11038:SF16">
    <property type="entry name" value="MITOCHONDRIAL IMPORT INNER MEMBRANE TRANSLOCASE SUBUNIT TIM10"/>
    <property type="match status" value="1"/>
</dbReference>
<comment type="domain">
    <text evidence="12">The twin CX3C motif contains 4 conserved Cys residues that form 2 disulfide bonds in the mitochondrial intermembrane space.</text>
</comment>
<keyword evidence="7 12" id="KW-0653">Protein transport</keyword>
<protein>
    <recommendedName>
        <fullName evidence="12">Mitochondrial import inner membrane translocase subunit</fullName>
    </recommendedName>
</protein>
<evidence type="ECO:0000256" key="9">
    <source>
        <dbReference type="ARBA" id="ARBA00023128"/>
    </source>
</evidence>
<keyword evidence="11 12" id="KW-1015">Disulfide bond</keyword>
<evidence type="ECO:0000256" key="11">
    <source>
        <dbReference type="ARBA" id="ARBA00023157"/>
    </source>
</evidence>
<keyword evidence="8 12" id="KW-0811">Translocation</keyword>
<dbReference type="InterPro" id="IPR035427">
    <property type="entry name" value="Tim10-like_dom_sf"/>
</dbReference>
<evidence type="ECO:0000256" key="3">
    <source>
        <dbReference type="ARBA" id="ARBA00022448"/>
    </source>
</evidence>
<evidence type="ECO:0000313" key="14">
    <source>
        <dbReference type="EMBL" id="OBA27764.1"/>
    </source>
</evidence>
<dbReference type="OrthoDB" id="274922at2759"/>
<evidence type="ECO:0000256" key="6">
    <source>
        <dbReference type="ARBA" id="ARBA00022833"/>
    </source>
</evidence>
<dbReference type="InterPro" id="IPR004217">
    <property type="entry name" value="Tim10-like"/>
</dbReference>
<comment type="subcellular location">
    <subcellularLocation>
        <location evidence="1 12">Mitochondrion inner membrane</location>
        <topology evidence="1 12">Peripheral membrane protein</topology>
        <orientation evidence="1 12">Intermembrane side</orientation>
    </subcellularLocation>
</comment>
<dbReference type="GO" id="GO:0005743">
    <property type="term" value="C:mitochondrial inner membrane"/>
    <property type="evidence" value="ECO:0007669"/>
    <property type="project" value="UniProtKB-SubCell"/>
</dbReference>
<evidence type="ECO:0000256" key="5">
    <source>
        <dbReference type="ARBA" id="ARBA00022792"/>
    </source>
</evidence>
<keyword evidence="6" id="KW-0862">Zinc</keyword>
<evidence type="ECO:0000256" key="10">
    <source>
        <dbReference type="ARBA" id="ARBA00023136"/>
    </source>
</evidence>
<keyword evidence="4" id="KW-0479">Metal-binding</keyword>
<dbReference type="EMBL" id="LXPE01000006">
    <property type="protein sequence ID" value="OBA27764.1"/>
    <property type="molecule type" value="Genomic_DNA"/>
</dbReference>
<gene>
    <name evidence="14" type="ORF">HANVADRAFT_51888</name>
</gene>
<comment type="subunit">
    <text evidence="12">Heterohexamer.</text>
</comment>
<dbReference type="AlphaFoldDB" id="A0A1B7TGB8"/>
<dbReference type="GO" id="GO:0015031">
    <property type="term" value="P:protein transport"/>
    <property type="evidence" value="ECO:0007669"/>
    <property type="project" value="UniProtKB-KW"/>
</dbReference>
<dbReference type="Proteomes" id="UP000092321">
    <property type="component" value="Unassembled WGS sequence"/>
</dbReference>
<comment type="caution">
    <text evidence="14">The sequence shown here is derived from an EMBL/GenBank/DDBJ whole genome shotgun (WGS) entry which is preliminary data.</text>
</comment>
<comment type="function">
    <text evidence="12">Mitochondrial intermembrane chaperone that participates in the import and insertion of some multi-pass transmembrane proteins into the mitochondrial inner membrane. Also required for the transfer of beta-barrel precursors from the TOM complex to the sorting and assembly machinery (SAM complex) of the outer membrane. Acts as a chaperone-like protein that protects the hydrophobic precursors from aggregation and guide them through the mitochondrial intermembrane space.</text>
</comment>
<dbReference type="PANTHER" id="PTHR11038">
    <property type="entry name" value="MITOCHONDRIAL IMPORT INNER MEMBRANE TRANSLOCASE SUBUNIT TIM10"/>
    <property type="match status" value="1"/>
</dbReference>
<evidence type="ECO:0000256" key="4">
    <source>
        <dbReference type="ARBA" id="ARBA00022723"/>
    </source>
</evidence>
<evidence type="ECO:0000259" key="13">
    <source>
        <dbReference type="Pfam" id="PF02953"/>
    </source>
</evidence>
<keyword evidence="12" id="KW-0143">Chaperone</keyword>
<evidence type="ECO:0000313" key="15">
    <source>
        <dbReference type="Proteomes" id="UP000092321"/>
    </source>
</evidence>
<evidence type="ECO:0000256" key="1">
    <source>
        <dbReference type="ARBA" id="ARBA00004137"/>
    </source>
</evidence>
<sequence>MSFLGFGGNSQPQLSSQQKIQAAEAELDLITDMFNKLVDNCHKKCIDKQYNDGGLNNKESQCLDNCVVKYFDTNVKVGENMQKFGQNFQPGRM</sequence>
<comment type="similarity">
    <text evidence="2 12">Belongs to the small Tim family.</text>
</comment>
<feature type="domain" description="Tim10-like" evidence="13">
    <location>
        <begin position="20"/>
        <end position="83"/>
    </location>
</feature>
<accession>A0A1B7TGB8</accession>
<name>A0A1B7TGB8_9ASCO</name>
<dbReference type="SUPFAM" id="SSF144122">
    <property type="entry name" value="Tim10-like"/>
    <property type="match status" value="1"/>
</dbReference>
<proteinExistence type="inferred from homology"/>
<organism evidence="14 15">
    <name type="scientific">Hanseniaspora valbyensis NRRL Y-1626</name>
    <dbReference type="NCBI Taxonomy" id="766949"/>
    <lineage>
        <taxon>Eukaryota</taxon>
        <taxon>Fungi</taxon>
        <taxon>Dikarya</taxon>
        <taxon>Ascomycota</taxon>
        <taxon>Saccharomycotina</taxon>
        <taxon>Saccharomycetes</taxon>
        <taxon>Saccharomycodales</taxon>
        <taxon>Saccharomycodaceae</taxon>
        <taxon>Hanseniaspora</taxon>
    </lineage>
</organism>